<evidence type="ECO:0000313" key="1">
    <source>
        <dbReference type="EMBL" id="VYU07722.1"/>
    </source>
</evidence>
<dbReference type="InterPro" id="IPR054182">
    <property type="entry name" value="DUF6889"/>
</dbReference>
<name>A0A6N3BV20_9FIRM</name>
<accession>A0A6N3BV20</accession>
<sequence length="59" mass="6920">MNLDNFAYAPVFHGMWKQHEVFDGTYSLEDLLDAHEMLLVMAENKRRAEDYAASQREVD</sequence>
<dbReference type="AlphaFoldDB" id="A0A6N3BV20"/>
<dbReference type="Pfam" id="PF21829">
    <property type="entry name" value="DUF6889"/>
    <property type="match status" value="1"/>
</dbReference>
<dbReference type="EMBL" id="CACRUX010000047">
    <property type="protein sequence ID" value="VYU07722.1"/>
    <property type="molecule type" value="Genomic_DNA"/>
</dbReference>
<reference evidence="1" key="1">
    <citation type="submission" date="2019-11" db="EMBL/GenBank/DDBJ databases">
        <authorList>
            <person name="Feng L."/>
        </authorList>
    </citation>
    <scope>NUCLEOTIDE SEQUENCE</scope>
    <source>
        <strain evidence="1">VrattiLFYP33</strain>
    </source>
</reference>
<protein>
    <submittedName>
        <fullName evidence="1">Uncharacterized protein</fullName>
    </submittedName>
</protein>
<proteinExistence type="predicted"/>
<organism evidence="1">
    <name type="scientific">Veillonella ratti</name>
    <dbReference type="NCBI Taxonomy" id="103892"/>
    <lineage>
        <taxon>Bacteria</taxon>
        <taxon>Bacillati</taxon>
        <taxon>Bacillota</taxon>
        <taxon>Negativicutes</taxon>
        <taxon>Veillonellales</taxon>
        <taxon>Veillonellaceae</taxon>
        <taxon>Veillonella</taxon>
    </lineage>
</organism>
<gene>
    <name evidence="1" type="ORF">VRLFYP33_01185</name>
</gene>